<name>A0A0F8XJP2_9ZZZZ</name>
<dbReference type="InterPro" id="IPR007159">
    <property type="entry name" value="SpoVT-AbrB_dom"/>
</dbReference>
<dbReference type="PROSITE" id="PS51740">
    <property type="entry name" value="SPOVT_ABRB"/>
    <property type="match status" value="1"/>
</dbReference>
<proteinExistence type="predicted"/>
<dbReference type="GO" id="GO:0003677">
    <property type="term" value="F:DNA binding"/>
    <property type="evidence" value="ECO:0007669"/>
    <property type="project" value="InterPro"/>
</dbReference>
<sequence>MTQFLGERTLNRNRKNSNTGMLLIPAAYKNLTGIDFKTKVKIYLIDNRDLLIRPVKENDGE</sequence>
<evidence type="ECO:0000313" key="2">
    <source>
        <dbReference type="EMBL" id="KKK42349.1"/>
    </source>
</evidence>
<gene>
    <name evidence="2" type="ORF">LCGC14_2029370</name>
</gene>
<dbReference type="AlphaFoldDB" id="A0A0F8XJP2"/>
<organism evidence="2">
    <name type="scientific">marine sediment metagenome</name>
    <dbReference type="NCBI Taxonomy" id="412755"/>
    <lineage>
        <taxon>unclassified sequences</taxon>
        <taxon>metagenomes</taxon>
        <taxon>ecological metagenomes</taxon>
    </lineage>
</organism>
<comment type="caution">
    <text evidence="2">The sequence shown here is derived from an EMBL/GenBank/DDBJ whole genome shotgun (WGS) entry which is preliminary data.</text>
</comment>
<feature type="domain" description="SpoVT-AbrB" evidence="1">
    <location>
        <begin position="11"/>
        <end position="57"/>
    </location>
</feature>
<dbReference type="EMBL" id="LAZR01070333">
    <property type="protein sequence ID" value="KKK42349.1"/>
    <property type="molecule type" value="Genomic_DNA"/>
</dbReference>
<dbReference type="SUPFAM" id="SSF89447">
    <property type="entry name" value="AbrB/MazE/MraZ-like"/>
    <property type="match status" value="1"/>
</dbReference>
<dbReference type="InterPro" id="IPR037914">
    <property type="entry name" value="SpoVT-AbrB_sf"/>
</dbReference>
<reference evidence="2" key="1">
    <citation type="journal article" date="2015" name="Nature">
        <title>Complex archaea that bridge the gap between prokaryotes and eukaryotes.</title>
        <authorList>
            <person name="Spang A."/>
            <person name="Saw J.H."/>
            <person name="Jorgensen S.L."/>
            <person name="Zaremba-Niedzwiedzka K."/>
            <person name="Martijn J."/>
            <person name="Lind A.E."/>
            <person name="van Eijk R."/>
            <person name="Schleper C."/>
            <person name="Guy L."/>
            <person name="Ettema T.J."/>
        </authorList>
    </citation>
    <scope>NUCLEOTIDE SEQUENCE</scope>
</reference>
<evidence type="ECO:0000259" key="1">
    <source>
        <dbReference type="PROSITE" id="PS51740"/>
    </source>
</evidence>
<accession>A0A0F8XJP2</accession>
<protein>
    <recommendedName>
        <fullName evidence="1">SpoVT-AbrB domain-containing protein</fullName>
    </recommendedName>
</protein>